<dbReference type="EMBL" id="FNXT01000806">
    <property type="protein sequence ID" value="SZX67613.1"/>
    <property type="molecule type" value="Genomic_DNA"/>
</dbReference>
<dbReference type="Pfam" id="PF04658">
    <property type="entry name" value="TAFII55_N"/>
    <property type="match status" value="1"/>
</dbReference>
<evidence type="ECO:0000256" key="3">
    <source>
        <dbReference type="ARBA" id="ARBA00023015"/>
    </source>
</evidence>
<gene>
    <name evidence="8" type="ORF">BQ4739_LOCUS7993</name>
</gene>
<dbReference type="STRING" id="3088.A0A383VRT4"/>
<evidence type="ECO:0000313" key="9">
    <source>
        <dbReference type="Proteomes" id="UP000256970"/>
    </source>
</evidence>
<keyword evidence="9" id="KW-1185">Reference proteome</keyword>
<evidence type="ECO:0000256" key="1">
    <source>
        <dbReference type="ARBA" id="ARBA00004123"/>
    </source>
</evidence>
<sequence>MAAESNLEQHFILRVQNAELASKLRGWLRDQATVDNISIVFDQCANPRLGALTLDGVQHNVVLQDLPTVVESYKTLDDANLVKVADIGQVLVVVDPELADQPMPLECPDGVTPPMRKARSRHFRPPINLPADMMRDAVNDVIEMLNGRAPDGYSFHDVEEEFVVDPMSGEGRWQQVKPGKQRAAAVTAATADAGGGSGRQPRAAKRKPKAAGSDDEDDYIEGMTDSD</sequence>
<protein>
    <recommendedName>
        <fullName evidence="7">TAFII55 protein conserved region domain-containing protein</fullName>
    </recommendedName>
</protein>
<proteinExistence type="inferred from homology"/>
<evidence type="ECO:0000256" key="6">
    <source>
        <dbReference type="SAM" id="MobiDB-lite"/>
    </source>
</evidence>
<evidence type="ECO:0000259" key="7">
    <source>
        <dbReference type="SMART" id="SM01370"/>
    </source>
</evidence>
<comment type="subcellular location">
    <subcellularLocation>
        <location evidence="1">Nucleus</location>
    </subcellularLocation>
</comment>
<organism evidence="8 9">
    <name type="scientific">Tetradesmus obliquus</name>
    <name type="common">Green alga</name>
    <name type="synonym">Acutodesmus obliquus</name>
    <dbReference type="NCBI Taxonomy" id="3088"/>
    <lineage>
        <taxon>Eukaryota</taxon>
        <taxon>Viridiplantae</taxon>
        <taxon>Chlorophyta</taxon>
        <taxon>core chlorophytes</taxon>
        <taxon>Chlorophyceae</taxon>
        <taxon>CS clade</taxon>
        <taxon>Sphaeropleales</taxon>
        <taxon>Scenedesmaceae</taxon>
        <taxon>Tetradesmus</taxon>
    </lineage>
</organism>
<dbReference type="GO" id="GO:0005669">
    <property type="term" value="C:transcription factor TFIID complex"/>
    <property type="evidence" value="ECO:0007669"/>
    <property type="project" value="InterPro"/>
</dbReference>
<comment type="similarity">
    <text evidence="2">Belongs to the TAF7 family.</text>
</comment>
<dbReference type="InterPro" id="IPR006751">
    <property type="entry name" value="TAFII55_prot_cons_reg"/>
</dbReference>
<feature type="compositionally biased region" description="Low complexity" evidence="6">
    <location>
        <begin position="183"/>
        <end position="192"/>
    </location>
</feature>
<dbReference type="GO" id="GO:0051123">
    <property type="term" value="P:RNA polymerase II preinitiation complex assembly"/>
    <property type="evidence" value="ECO:0007669"/>
    <property type="project" value="TreeGrafter"/>
</dbReference>
<reference evidence="8 9" key="1">
    <citation type="submission" date="2016-10" db="EMBL/GenBank/DDBJ databases">
        <authorList>
            <person name="Cai Z."/>
        </authorList>
    </citation>
    <scope>NUCLEOTIDE SEQUENCE [LARGE SCALE GENOMIC DNA]</scope>
</reference>
<dbReference type="InterPro" id="IPR037817">
    <property type="entry name" value="TAF7"/>
</dbReference>
<evidence type="ECO:0000313" key="8">
    <source>
        <dbReference type="EMBL" id="SZX67613.1"/>
    </source>
</evidence>
<evidence type="ECO:0000256" key="4">
    <source>
        <dbReference type="ARBA" id="ARBA00023163"/>
    </source>
</evidence>
<evidence type="ECO:0000256" key="5">
    <source>
        <dbReference type="ARBA" id="ARBA00023242"/>
    </source>
</evidence>
<keyword evidence="5" id="KW-0539">Nucleus</keyword>
<dbReference type="Proteomes" id="UP000256970">
    <property type="component" value="Unassembled WGS sequence"/>
</dbReference>
<dbReference type="PANTHER" id="PTHR12228:SF0">
    <property type="entry name" value="TATA-BOX BINDING PROTEIN ASSOCIATED FACTOR 7"/>
    <property type="match status" value="1"/>
</dbReference>
<dbReference type="PANTHER" id="PTHR12228">
    <property type="entry name" value="TRANSCRIPTION INITIATION FACTOR TFIID 55 KD SUBUNIT-RELATED"/>
    <property type="match status" value="1"/>
</dbReference>
<dbReference type="SMART" id="SM01370">
    <property type="entry name" value="TAFII55_N"/>
    <property type="match status" value="1"/>
</dbReference>
<feature type="region of interest" description="Disordered" evidence="6">
    <location>
        <begin position="169"/>
        <end position="227"/>
    </location>
</feature>
<dbReference type="AlphaFoldDB" id="A0A383VRT4"/>
<evidence type="ECO:0000256" key="2">
    <source>
        <dbReference type="ARBA" id="ARBA00009368"/>
    </source>
</evidence>
<keyword evidence="3" id="KW-0805">Transcription regulation</keyword>
<accession>A0A383VRT4</accession>
<feature type="domain" description="TAFII55 protein conserved region" evidence="7">
    <location>
        <begin position="7"/>
        <end position="153"/>
    </location>
</feature>
<name>A0A383VRT4_TETOB</name>
<keyword evidence="4" id="KW-0804">Transcription</keyword>
<feature type="compositionally biased region" description="Acidic residues" evidence="6">
    <location>
        <begin position="213"/>
        <end position="227"/>
    </location>
</feature>
<dbReference type="GO" id="GO:0016251">
    <property type="term" value="F:RNA polymerase II general transcription initiation factor activity"/>
    <property type="evidence" value="ECO:0007669"/>
    <property type="project" value="TreeGrafter"/>
</dbReference>